<feature type="compositionally biased region" description="Acidic residues" evidence="1">
    <location>
        <begin position="54"/>
        <end position="73"/>
    </location>
</feature>
<evidence type="ECO:0000256" key="2">
    <source>
        <dbReference type="SAM" id="Phobius"/>
    </source>
</evidence>
<feature type="region of interest" description="Disordered" evidence="1">
    <location>
        <begin position="42"/>
        <end position="200"/>
    </location>
</feature>
<organism evidence="4 5">
    <name type="scientific">Palleronia sediminis</name>
    <dbReference type="NCBI Taxonomy" id="2547833"/>
    <lineage>
        <taxon>Bacteria</taxon>
        <taxon>Pseudomonadati</taxon>
        <taxon>Pseudomonadota</taxon>
        <taxon>Alphaproteobacteria</taxon>
        <taxon>Rhodobacterales</taxon>
        <taxon>Roseobacteraceae</taxon>
        <taxon>Palleronia</taxon>
    </lineage>
</organism>
<keyword evidence="2" id="KW-0812">Transmembrane</keyword>
<feature type="transmembrane region" description="Helical" evidence="2">
    <location>
        <begin position="207"/>
        <end position="226"/>
    </location>
</feature>
<sequence>MRLTCPNCAAEYEIDPGLIPENGRDVQCSTCGHMWFFTPPGARIAPPAPRPEDIADDDDDGGDGDDAGDDGFEPPEPPKRELDPETRRILREEAEREAAARRTRRAEAEAEARATADTDAAQDAPEPAAGPLDAAMHEGPQAVPDPASPGAPPRIRRTTEDARRAAASRGDLLPDIDEINSTLTGRSAGPDADPEGDESGGRGGFRVGFALVVALGAGLVALYLLAPALAEAVPSLRPALAGYVEAANGMRAQVDALLQSAASAIAGLAG</sequence>
<proteinExistence type="predicted"/>
<keyword evidence="2" id="KW-1133">Transmembrane helix</keyword>
<dbReference type="Pfam" id="PF13717">
    <property type="entry name" value="Zn_ribbon_4"/>
    <property type="match status" value="1"/>
</dbReference>
<evidence type="ECO:0000313" key="5">
    <source>
        <dbReference type="Proteomes" id="UP000295701"/>
    </source>
</evidence>
<evidence type="ECO:0000259" key="3">
    <source>
        <dbReference type="Pfam" id="PF13717"/>
    </source>
</evidence>
<dbReference type="OrthoDB" id="7159357at2"/>
<feature type="compositionally biased region" description="Low complexity" evidence="1">
    <location>
        <begin position="117"/>
        <end position="129"/>
    </location>
</feature>
<dbReference type="EMBL" id="SNAA01000004">
    <property type="protein sequence ID" value="TDL81612.1"/>
    <property type="molecule type" value="Genomic_DNA"/>
</dbReference>
<feature type="compositionally biased region" description="Basic and acidic residues" evidence="1">
    <location>
        <begin position="76"/>
        <end position="116"/>
    </location>
</feature>
<protein>
    <recommendedName>
        <fullName evidence="3">Zinc finger/thioredoxin putative domain-containing protein</fullName>
    </recommendedName>
</protein>
<keyword evidence="2" id="KW-0472">Membrane</keyword>
<evidence type="ECO:0000256" key="1">
    <source>
        <dbReference type="SAM" id="MobiDB-lite"/>
    </source>
</evidence>
<name>A0A4R6AEX0_9RHOB</name>
<keyword evidence="5" id="KW-1185">Reference proteome</keyword>
<dbReference type="AlphaFoldDB" id="A0A4R6AEX0"/>
<dbReference type="Proteomes" id="UP000295701">
    <property type="component" value="Unassembled WGS sequence"/>
</dbReference>
<feature type="domain" description="Zinc finger/thioredoxin putative" evidence="3">
    <location>
        <begin position="1"/>
        <end position="36"/>
    </location>
</feature>
<accession>A0A4R6AEX0</accession>
<reference evidence="4 5" key="1">
    <citation type="submission" date="2019-03" db="EMBL/GenBank/DDBJ databases">
        <title>Primorskyibacter sp. SS33 isolated from sediments.</title>
        <authorList>
            <person name="Xunke S."/>
        </authorList>
    </citation>
    <scope>NUCLEOTIDE SEQUENCE [LARGE SCALE GENOMIC DNA]</scope>
    <source>
        <strain evidence="4 5">SS33</strain>
    </source>
</reference>
<gene>
    <name evidence="4" type="ORF">E2L08_05730</name>
</gene>
<dbReference type="RefSeq" id="WP_133396098.1">
    <property type="nucleotide sequence ID" value="NZ_SNAA01000004.1"/>
</dbReference>
<dbReference type="InterPro" id="IPR011723">
    <property type="entry name" value="Znf/thioredoxin_put"/>
</dbReference>
<dbReference type="NCBIfam" id="TIGR02098">
    <property type="entry name" value="MJ0042_CXXC"/>
    <property type="match status" value="1"/>
</dbReference>
<evidence type="ECO:0000313" key="4">
    <source>
        <dbReference type="EMBL" id="TDL81612.1"/>
    </source>
</evidence>
<comment type="caution">
    <text evidence="4">The sequence shown here is derived from an EMBL/GenBank/DDBJ whole genome shotgun (WGS) entry which is preliminary data.</text>
</comment>